<dbReference type="PANTHER" id="PTHR14911:SF13">
    <property type="entry name" value="TRNA (GUANINE(6)-N2)-METHYLTRANSFERASE THUMP3"/>
    <property type="match status" value="1"/>
</dbReference>
<dbReference type="InterPro" id="IPR002941">
    <property type="entry name" value="DNA_methylase_N4/N6"/>
</dbReference>
<dbReference type="CDD" id="cd02440">
    <property type="entry name" value="AdoMet_MTases"/>
    <property type="match status" value="1"/>
</dbReference>
<dbReference type="AlphaFoldDB" id="A0A7C3PIE8"/>
<feature type="domain" description="DNA methylase N-4/N-6" evidence="3">
    <location>
        <begin position="43"/>
        <end position="104"/>
    </location>
</feature>
<keyword evidence="2" id="KW-0808">Transferase</keyword>
<protein>
    <recommendedName>
        <fullName evidence="3">DNA methylase N-4/N-6 domain-containing protein</fullName>
    </recommendedName>
</protein>
<dbReference type="GO" id="GO:0003677">
    <property type="term" value="F:DNA binding"/>
    <property type="evidence" value="ECO:0007669"/>
    <property type="project" value="InterPro"/>
</dbReference>
<dbReference type="GO" id="GO:0008170">
    <property type="term" value="F:N-methyltransferase activity"/>
    <property type="evidence" value="ECO:0007669"/>
    <property type="project" value="InterPro"/>
</dbReference>
<dbReference type="Pfam" id="PF01555">
    <property type="entry name" value="N6_N4_Mtase"/>
    <property type="match status" value="1"/>
</dbReference>
<comment type="caution">
    <text evidence="4">The sequence shown here is derived from an EMBL/GenBank/DDBJ whole genome shotgun (WGS) entry which is preliminary data.</text>
</comment>
<dbReference type="GO" id="GO:0016423">
    <property type="term" value="F:tRNA (guanine) methyltransferase activity"/>
    <property type="evidence" value="ECO:0007669"/>
    <property type="project" value="TreeGrafter"/>
</dbReference>
<keyword evidence="1" id="KW-0489">Methyltransferase</keyword>
<accession>A0A7C3PIE8</accession>
<dbReference type="SUPFAM" id="SSF53335">
    <property type="entry name" value="S-adenosyl-L-methionine-dependent methyltransferases"/>
    <property type="match status" value="1"/>
</dbReference>
<dbReference type="InterPro" id="IPR029063">
    <property type="entry name" value="SAM-dependent_MTases_sf"/>
</dbReference>
<reference evidence="4" key="1">
    <citation type="journal article" date="2020" name="mSystems">
        <title>Genome- and Community-Level Interaction Insights into Carbon Utilization and Element Cycling Functions of Hydrothermarchaeota in Hydrothermal Sediment.</title>
        <authorList>
            <person name="Zhou Z."/>
            <person name="Liu Y."/>
            <person name="Xu W."/>
            <person name="Pan J."/>
            <person name="Luo Z.H."/>
            <person name="Li M."/>
        </authorList>
    </citation>
    <scope>NUCLEOTIDE SEQUENCE [LARGE SCALE GENOMIC DNA]</scope>
    <source>
        <strain evidence="4">SpSt-418</strain>
    </source>
</reference>
<evidence type="ECO:0000313" key="4">
    <source>
        <dbReference type="EMBL" id="HFM99778.1"/>
    </source>
</evidence>
<dbReference type="EMBL" id="DSRU01000274">
    <property type="protein sequence ID" value="HFM99778.1"/>
    <property type="molecule type" value="Genomic_DNA"/>
</dbReference>
<gene>
    <name evidence="4" type="ORF">ENR64_18895</name>
</gene>
<sequence>MRRRSQTTTDRPLAAIAEPPFREGRQLNLFENPETARQLDQALWYRSFERSRSNIHQLSPYEHRLSPAVVQVLIDLYSKPGDIVLDPFSGSGTVAFEVAAADRLAWANDLNPYAYALTRAKLEMPNSVRLAVQQAIAIVDQVETLAPTFDLNQHSAWVQAFFQPDTLREIGAAFELLKPQENFFLMACLLGILHHTRPGYLSYPTSQTSPYLRKASYPPEQYPELYEYRDVRSRLLTKIRRLYQHATFPQTWGQRRSQVWQMDAATLPLADASVDAIITAPPYPGACGYVRDHRLRLHFLGHSQWQTLHESLIQSHDFRDRMGACLATLARVLKPGGYCVFAFSKPARHIQLSQVISTFGTLAIETTEQRLAVQTTHEDSILVMQRT</sequence>
<evidence type="ECO:0000259" key="3">
    <source>
        <dbReference type="Pfam" id="PF01555"/>
    </source>
</evidence>
<proteinExistence type="predicted"/>
<evidence type="ECO:0000256" key="2">
    <source>
        <dbReference type="ARBA" id="ARBA00022679"/>
    </source>
</evidence>
<dbReference type="Gene3D" id="3.40.50.150">
    <property type="entry name" value="Vaccinia Virus protein VP39"/>
    <property type="match status" value="2"/>
</dbReference>
<evidence type="ECO:0000256" key="1">
    <source>
        <dbReference type="ARBA" id="ARBA00022603"/>
    </source>
</evidence>
<name>A0A7C3PIE8_9CYAN</name>
<dbReference type="GO" id="GO:0030488">
    <property type="term" value="P:tRNA methylation"/>
    <property type="evidence" value="ECO:0007669"/>
    <property type="project" value="TreeGrafter"/>
</dbReference>
<dbReference type="PANTHER" id="PTHR14911">
    <property type="entry name" value="THUMP DOMAIN-CONTAINING"/>
    <property type="match status" value="1"/>
</dbReference>
<organism evidence="4">
    <name type="scientific">Oscillatoriales cyanobacterium SpSt-418</name>
    <dbReference type="NCBI Taxonomy" id="2282169"/>
    <lineage>
        <taxon>Bacteria</taxon>
        <taxon>Bacillati</taxon>
        <taxon>Cyanobacteriota</taxon>
        <taxon>Cyanophyceae</taxon>
        <taxon>Oscillatoriophycideae</taxon>
        <taxon>Oscillatoriales</taxon>
    </lineage>
</organism>